<keyword evidence="1" id="KW-0072">Autophagy</keyword>
<evidence type="ECO:0000313" key="4">
    <source>
        <dbReference type="Proteomes" id="UP000504607"/>
    </source>
</evidence>
<dbReference type="FunCoup" id="A0A6I9R2N9">
    <property type="interactions" value="411"/>
</dbReference>
<feature type="compositionally biased region" description="Polar residues" evidence="2">
    <location>
        <begin position="377"/>
        <end position="387"/>
    </location>
</feature>
<keyword evidence="4" id="KW-1185">Reference proteome</keyword>
<dbReference type="Pfam" id="PF10033">
    <property type="entry name" value="ATG13"/>
    <property type="match status" value="1"/>
</dbReference>
<dbReference type="InParanoid" id="A0A6I9R2N9"/>
<dbReference type="PANTHER" id="PTHR13430">
    <property type="match status" value="1"/>
</dbReference>
<protein>
    <submittedName>
        <fullName evidence="5">Autophagy-related protein 13a isoform X1</fullName>
    </submittedName>
</protein>
<sequence>MAESGKSEQIITQFFLKVLHAVLGSRIPHRHGAAPPDPARARKRDRWFNLALGDLPLAFDHPHHSVMDPLIIDIILTPRPPADLPEAIVERWTAQCESWNAPHSPDNSPSFLYRRTYKKSILLLRSLYCFLRLLPAYRVFRMLRSSNQSHNYDLSYRALSFAEPFSREEEREFKLHSFTPVETQFGQLIVSVQYRPSLSDFNLEASSLLPPMIITDYVGSPATDPMRAFPSSPYERGARPISFPLRGVRTSATPSAPRPHSWTSAPLVHHPLSSFPIPASPPDGYGNRIPSQRPTTHRKGSFSFDEFKFSPPFSSPSPTPSPPAQGSSYLHSHLRSETAPLSIPQPLTGKSRVHSSPILSDPTKIFLPPPSPRSMRTDLSSQNSPLESRSFRKSEGLRAGDIYSNLQWYTAQKSLKDGRDDSGRFSSVLSLGGSPRLAFSRSSSRLSMQDDIDDGDFSCPFAVDDVDTSDSQNRSLDGKEPPESIQASSHKSQDAAVGILIQMLKTAAPLRQDHSYSSQSSTSELNGVIGTSSFFSRRTSDALEELRSYKEMKEILLSRSGTNKKKSSILVQDYKRRCH</sequence>
<dbReference type="GO" id="GO:0000423">
    <property type="term" value="P:mitophagy"/>
    <property type="evidence" value="ECO:0007669"/>
    <property type="project" value="TreeGrafter"/>
</dbReference>
<dbReference type="InterPro" id="IPR036570">
    <property type="entry name" value="HORMA_dom_sf"/>
</dbReference>
<dbReference type="KEGG" id="egu:105043572"/>
<feature type="compositionally biased region" description="Pro residues" evidence="2">
    <location>
        <begin position="313"/>
        <end position="323"/>
    </location>
</feature>
<dbReference type="GO" id="GO:1990316">
    <property type="term" value="C:Atg1/ULK1 kinase complex"/>
    <property type="evidence" value="ECO:0007669"/>
    <property type="project" value="InterPro"/>
</dbReference>
<name>A0A6I9R2N9_ELAGV</name>
<evidence type="ECO:0000313" key="5">
    <source>
        <dbReference type="RefSeq" id="XP_010919442.1"/>
    </source>
</evidence>
<reference evidence="5" key="1">
    <citation type="submission" date="2025-08" db="UniProtKB">
        <authorList>
            <consortium name="RefSeq"/>
        </authorList>
    </citation>
    <scope>IDENTIFICATION</scope>
</reference>
<feature type="region of interest" description="Disordered" evidence="2">
    <location>
        <begin position="240"/>
        <end position="393"/>
    </location>
</feature>
<dbReference type="GO" id="GO:0034497">
    <property type="term" value="P:protein localization to phagophore assembly site"/>
    <property type="evidence" value="ECO:0007669"/>
    <property type="project" value="TreeGrafter"/>
</dbReference>
<dbReference type="GO" id="GO:0005829">
    <property type="term" value="C:cytosol"/>
    <property type="evidence" value="ECO:0007669"/>
    <property type="project" value="TreeGrafter"/>
</dbReference>
<feature type="region of interest" description="Disordered" evidence="2">
    <location>
        <begin position="463"/>
        <end position="491"/>
    </location>
</feature>
<dbReference type="OrthoDB" id="70161at2759"/>
<dbReference type="GO" id="GO:0000407">
    <property type="term" value="C:phagophore assembly site"/>
    <property type="evidence" value="ECO:0007669"/>
    <property type="project" value="TreeGrafter"/>
</dbReference>
<feature type="domain" description="Autophagy-related protein 13 N-terminal" evidence="3">
    <location>
        <begin position="86"/>
        <end position="197"/>
    </location>
</feature>
<gene>
    <name evidence="5" type="primary">LOC105043572</name>
</gene>
<accession>A0A6I9R2N9</accession>
<feature type="compositionally biased region" description="Low complexity" evidence="2">
    <location>
        <begin position="301"/>
        <end position="312"/>
    </location>
</feature>
<dbReference type="RefSeq" id="XP_010919442.1">
    <property type="nucleotide sequence ID" value="XM_010921140.3"/>
</dbReference>
<dbReference type="AlphaFoldDB" id="A0A6I9R2N9"/>
<evidence type="ECO:0000256" key="2">
    <source>
        <dbReference type="SAM" id="MobiDB-lite"/>
    </source>
</evidence>
<dbReference type="Proteomes" id="UP000504607">
    <property type="component" value="Chromosome 4"/>
</dbReference>
<organism evidence="4 5">
    <name type="scientific">Elaeis guineensis var. tenera</name>
    <name type="common">Oil palm</name>
    <dbReference type="NCBI Taxonomy" id="51953"/>
    <lineage>
        <taxon>Eukaryota</taxon>
        <taxon>Viridiplantae</taxon>
        <taxon>Streptophyta</taxon>
        <taxon>Embryophyta</taxon>
        <taxon>Tracheophyta</taxon>
        <taxon>Spermatophyta</taxon>
        <taxon>Magnoliopsida</taxon>
        <taxon>Liliopsida</taxon>
        <taxon>Arecaceae</taxon>
        <taxon>Arecoideae</taxon>
        <taxon>Cocoseae</taxon>
        <taxon>Elaeidinae</taxon>
        <taxon>Elaeis</taxon>
    </lineage>
</organism>
<proteinExistence type="predicted"/>
<evidence type="ECO:0000259" key="3">
    <source>
        <dbReference type="Pfam" id="PF10033"/>
    </source>
</evidence>
<dbReference type="InterPro" id="IPR018731">
    <property type="entry name" value="Atg13_N"/>
</dbReference>
<dbReference type="Gene3D" id="3.30.900.10">
    <property type="entry name" value="HORMA domain"/>
    <property type="match status" value="1"/>
</dbReference>
<dbReference type="GO" id="GO:0034727">
    <property type="term" value="P:piecemeal microautophagy of the nucleus"/>
    <property type="evidence" value="ECO:0007669"/>
    <property type="project" value="TreeGrafter"/>
</dbReference>
<dbReference type="InterPro" id="IPR040182">
    <property type="entry name" value="ATG13"/>
</dbReference>
<dbReference type="PANTHER" id="PTHR13430:SF4">
    <property type="entry name" value="AUTOPHAGY-RELATED PROTEIN 13"/>
    <property type="match status" value="1"/>
</dbReference>
<evidence type="ECO:0000256" key="1">
    <source>
        <dbReference type="ARBA" id="ARBA00023006"/>
    </source>
</evidence>
<dbReference type="GeneID" id="105043572"/>